<evidence type="ECO:0000313" key="2">
    <source>
        <dbReference type="Proteomes" id="UP000193087"/>
    </source>
</evidence>
<dbReference type="Proteomes" id="UP000193087">
    <property type="component" value="Unassembled WGS sequence"/>
</dbReference>
<accession>A0A1X2BQU0</accession>
<dbReference type="OrthoDB" id="4497239at2"/>
<evidence type="ECO:0000313" key="1">
    <source>
        <dbReference type="EMBL" id="ORW66003.1"/>
    </source>
</evidence>
<dbReference type="AlphaFoldDB" id="A0A1X2BQU0"/>
<dbReference type="InterPro" id="IPR008949">
    <property type="entry name" value="Isoprenoid_synthase_dom_sf"/>
</dbReference>
<comment type="caution">
    <text evidence="1">The sequence shown here is derived from an EMBL/GenBank/DDBJ whole genome shotgun (WGS) entry which is preliminary data.</text>
</comment>
<proteinExistence type="predicted"/>
<keyword evidence="2" id="KW-1185">Reference proteome</keyword>
<dbReference type="STRING" id="486698.AWC22_02235"/>
<dbReference type="EMBL" id="LQPQ01000191">
    <property type="protein sequence ID" value="ORW66003.1"/>
    <property type="molecule type" value="Genomic_DNA"/>
</dbReference>
<organism evidence="1 2">
    <name type="scientific">Mycobacterium riyadhense</name>
    <dbReference type="NCBI Taxonomy" id="486698"/>
    <lineage>
        <taxon>Bacteria</taxon>
        <taxon>Bacillati</taxon>
        <taxon>Actinomycetota</taxon>
        <taxon>Actinomycetes</taxon>
        <taxon>Mycobacteriales</taxon>
        <taxon>Mycobacteriaceae</taxon>
        <taxon>Mycobacterium</taxon>
    </lineage>
</organism>
<name>A0A1X2BQU0_9MYCO</name>
<sequence length="134" mass="14458">MRAARGPAHAAISTVVAVNLVHDFPLPHDDFMDCVLREANDLAFVHRVDVSLSECLRMTEQKTGASFGAACQGALSVTDDTRVPGWYHGGRSWAAAEAARRHRYALDVLATANPDPSAADDLRALAESITTLMR</sequence>
<gene>
    <name evidence="1" type="ORF">AWC22_02235</name>
</gene>
<dbReference type="SUPFAM" id="SSF48576">
    <property type="entry name" value="Terpenoid synthases"/>
    <property type="match status" value="1"/>
</dbReference>
<protein>
    <submittedName>
        <fullName evidence="1">Uncharacterized protein</fullName>
    </submittedName>
</protein>
<reference evidence="1 2" key="1">
    <citation type="submission" date="2016-01" db="EMBL/GenBank/DDBJ databases">
        <title>The new phylogeny of the genus Mycobacterium.</title>
        <authorList>
            <person name="Tarcisio F."/>
            <person name="Conor M."/>
            <person name="Antonella G."/>
            <person name="Elisabetta G."/>
            <person name="Giulia F.S."/>
            <person name="Sara T."/>
            <person name="Anna F."/>
            <person name="Clotilde B."/>
            <person name="Roberto B."/>
            <person name="Veronica D.S."/>
            <person name="Fabio R."/>
            <person name="Monica P."/>
            <person name="Olivier J."/>
            <person name="Enrico T."/>
            <person name="Nicola S."/>
        </authorList>
    </citation>
    <scope>NUCLEOTIDE SEQUENCE [LARGE SCALE GENOMIC DNA]</scope>
    <source>
        <strain evidence="1 2">DSM 45176</strain>
    </source>
</reference>